<dbReference type="Proteomes" id="UP000037035">
    <property type="component" value="Unassembled WGS sequence"/>
</dbReference>
<sequence>MFPPIQHLAIKLEFDHILYYMDEKGLRNSMLTDFPQYFLWDTRSKLLKAHVKISRMIRRLNLAFIMEGDQYFLILLLPKIKNFISFEDLHTIRNIHNPTFQDKTLAAGCTLEDTGPPSEPIALKNQFIQLIIHNILVEQNKSLTDLSLTKF</sequence>
<name>A0A0L6UZU2_9BASI</name>
<keyword evidence="2" id="KW-1185">Reference proteome</keyword>
<dbReference type="VEuPathDB" id="FungiDB:VP01_3138g1"/>
<dbReference type="OrthoDB" id="2439059at2759"/>
<organism evidence="1 2">
    <name type="scientific">Puccinia sorghi</name>
    <dbReference type="NCBI Taxonomy" id="27349"/>
    <lineage>
        <taxon>Eukaryota</taxon>
        <taxon>Fungi</taxon>
        <taxon>Dikarya</taxon>
        <taxon>Basidiomycota</taxon>
        <taxon>Pucciniomycotina</taxon>
        <taxon>Pucciniomycetes</taxon>
        <taxon>Pucciniales</taxon>
        <taxon>Pucciniaceae</taxon>
        <taxon>Puccinia</taxon>
    </lineage>
</organism>
<protein>
    <submittedName>
        <fullName evidence="1">Uncharacterized protein</fullName>
    </submittedName>
</protein>
<evidence type="ECO:0000313" key="2">
    <source>
        <dbReference type="Proteomes" id="UP000037035"/>
    </source>
</evidence>
<dbReference type="EMBL" id="LAVV01008100">
    <property type="protein sequence ID" value="KNZ53777.1"/>
    <property type="molecule type" value="Genomic_DNA"/>
</dbReference>
<comment type="caution">
    <text evidence="1">The sequence shown here is derived from an EMBL/GenBank/DDBJ whole genome shotgun (WGS) entry which is preliminary data.</text>
</comment>
<reference evidence="1 2" key="1">
    <citation type="submission" date="2015-08" db="EMBL/GenBank/DDBJ databases">
        <title>Next Generation Sequencing and Analysis of the Genome of Puccinia sorghi L Schw, the Causal Agent of Maize Common Rust.</title>
        <authorList>
            <person name="Rochi L."/>
            <person name="Burguener G."/>
            <person name="Darino M."/>
            <person name="Turjanski A."/>
            <person name="Kreff E."/>
            <person name="Dieguez M.J."/>
            <person name="Sacco F."/>
        </authorList>
    </citation>
    <scope>NUCLEOTIDE SEQUENCE [LARGE SCALE GENOMIC DNA]</scope>
    <source>
        <strain evidence="1 2">RO10H11247</strain>
    </source>
</reference>
<proteinExistence type="predicted"/>
<dbReference type="AlphaFoldDB" id="A0A0L6UZU2"/>
<gene>
    <name evidence="1" type="ORF">VP01_3138g1</name>
</gene>
<evidence type="ECO:0000313" key="1">
    <source>
        <dbReference type="EMBL" id="KNZ53777.1"/>
    </source>
</evidence>
<accession>A0A0L6UZU2</accession>